<sequence>MKKNLFIKSIFIFTLILVISCKEKTPSTEMVSVSTSYRTSLDYDRTVLQILDQSPVYNSFLKLVNAVEYFDEIRNMNNVMVFVPTDEAFGPSKYLINELSSPENLDRLVDILEYHFVRGDLDAENLQADLSAASGPIRLKTINGGYLAFRMQKGKLSILDESTGVAFISKSSIRGSNGVVFTIDRVLRPNRDNTTKPGVAMSRK</sequence>
<reference evidence="3" key="1">
    <citation type="journal article" date="2019" name="Int. J. Syst. Evol. Microbiol.">
        <title>The Global Catalogue of Microorganisms (GCM) 10K type strain sequencing project: providing services to taxonomists for standard genome sequencing and annotation.</title>
        <authorList>
            <consortium name="The Broad Institute Genomics Platform"/>
            <consortium name="The Broad Institute Genome Sequencing Center for Infectious Disease"/>
            <person name="Wu L."/>
            <person name="Ma J."/>
        </authorList>
    </citation>
    <scope>NUCLEOTIDE SEQUENCE [LARGE SCALE GENOMIC DNA]</scope>
    <source>
        <strain evidence="3">CGMCC 1.12606</strain>
    </source>
</reference>
<dbReference type="InterPro" id="IPR050904">
    <property type="entry name" value="Adhesion/Biosynth-related"/>
</dbReference>
<feature type="domain" description="FAS1" evidence="1">
    <location>
        <begin position="44"/>
        <end position="187"/>
    </location>
</feature>
<dbReference type="SMART" id="SM00554">
    <property type="entry name" value="FAS1"/>
    <property type="match status" value="1"/>
</dbReference>
<gene>
    <name evidence="2" type="ORF">GCM10011361_05920</name>
</gene>
<dbReference type="Proteomes" id="UP000625780">
    <property type="component" value="Unassembled WGS sequence"/>
</dbReference>
<dbReference type="Pfam" id="PF02469">
    <property type="entry name" value="Fasciclin"/>
    <property type="match status" value="1"/>
</dbReference>
<dbReference type="InterPro" id="IPR036378">
    <property type="entry name" value="FAS1_dom_sf"/>
</dbReference>
<dbReference type="PANTHER" id="PTHR10900:SF77">
    <property type="entry name" value="FI19380P1"/>
    <property type="match status" value="1"/>
</dbReference>
<evidence type="ECO:0000313" key="2">
    <source>
        <dbReference type="EMBL" id="GGD41658.1"/>
    </source>
</evidence>
<organism evidence="2 3">
    <name type="scientific">Muriicola marianensis</name>
    <dbReference type="NCBI Taxonomy" id="1324801"/>
    <lineage>
        <taxon>Bacteria</taxon>
        <taxon>Pseudomonadati</taxon>
        <taxon>Bacteroidota</taxon>
        <taxon>Flavobacteriia</taxon>
        <taxon>Flavobacteriales</taxon>
        <taxon>Flavobacteriaceae</taxon>
        <taxon>Muriicola</taxon>
    </lineage>
</organism>
<dbReference type="RefSeq" id="WP_188369217.1">
    <property type="nucleotide sequence ID" value="NZ_BMFH01000001.1"/>
</dbReference>
<proteinExistence type="predicted"/>
<accession>A0ABQ1QR27</accession>
<comment type="caution">
    <text evidence="2">The sequence shown here is derived from an EMBL/GenBank/DDBJ whole genome shotgun (WGS) entry which is preliminary data.</text>
</comment>
<evidence type="ECO:0000313" key="3">
    <source>
        <dbReference type="Proteomes" id="UP000625780"/>
    </source>
</evidence>
<dbReference type="EMBL" id="BMFH01000001">
    <property type="protein sequence ID" value="GGD41658.1"/>
    <property type="molecule type" value="Genomic_DNA"/>
</dbReference>
<protein>
    <recommendedName>
        <fullName evidence="1">FAS1 domain-containing protein</fullName>
    </recommendedName>
</protein>
<dbReference type="PROSITE" id="PS51257">
    <property type="entry name" value="PROKAR_LIPOPROTEIN"/>
    <property type="match status" value="1"/>
</dbReference>
<dbReference type="PANTHER" id="PTHR10900">
    <property type="entry name" value="PERIOSTIN-RELATED"/>
    <property type="match status" value="1"/>
</dbReference>
<dbReference type="PROSITE" id="PS50213">
    <property type="entry name" value="FAS1"/>
    <property type="match status" value="1"/>
</dbReference>
<evidence type="ECO:0000259" key="1">
    <source>
        <dbReference type="PROSITE" id="PS50213"/>
    </source>
</evidence>
<name>A0ABQ1QR27_9FLAO</name>
<dbReference type="Gene3D" id="2.30.180.10">
    <property type="entry name" value="FAS1 domain"/>
    <property type="match status" value="1"/>
</dbReference>
<keyword evidence="3" id="KW-1185">Reference proteome</keyword>
<dbReference type="InterPro" id="IPR000782">
    <property type="entry name" value="FAS1_domain"/>
</dbReference>
<dbReference type="SUPFAM" id="SSF82153">
    <property type="entry name" value="FAS1 domain"/>
    <property type="match status" value="1"/>
</dbReference>